<dbReference type="InterPro" id="IPR045065">
    <property type="entry name" value="XPO1/5"/>
</dbReference>
<evidence type="ECO:0000256" key="4">
    <source>
        <dbReference type="ARBA" id="ARBA00022927"/>
    </source>
</evidence>
<dbReference type="InterPro" id="IPR001494">
    <property type="entry name" value="Importin-beta_N"/>
</dbReference>
<dbReference type="SMART" id="SM01102">
    <property type="entry name" value="CRM1_C"/>
    <property type="match status" value="1"/>
</dbReference>
<evidence type="ECO:0000313" key="7">
    <source>
        <dbReference type="EMBL" id="KAL2916737.1"/>
    </source>
</evidence>
<gene>
    <name evidence="7" type="primary">CRM1_2</name>
    <name evidence="7" type="ORF">HK105_203516</name>
</gene>
<keyword evidence="8" id="KW-1185">Reference proteome</keyword>
<name>A0ABR4NB29_9FUNG</name>
<sequence length="1129" mass="128266">MSPPVAHCIVSAVGLLLVKSGIGSLAAISFAATMRLDDLRKFVLARTLATSSRSDSTDQYAAAGVNHTAGFVHDLMFDQPRSLGKQLMAKQVLERFQEHPDAWKRVDVILERSTLAESKFIALQILEKLIKTMWKALPPVQRQGIKDFIVAIIIKTSSDETSLEKNRTLLGKLNIVLVQILKQDWPHNWPTFIPEIVASSKTNLALCENNMVILKLLSEEIFDFSAEQLTQNKAKKLKNQMAGEFAEIFQLCHEILENATKPSLIKATLDTLLRFLNWIPLGYIFETTIIDILRNRFFQVPEFRNVTLKCFTEIGALQVGPEYDEKFSILFSMVMSGIISFMPVDLDLADIYENSSDDDQNFIQNLALFFSSFFATHLKVVEASVVAVPENRDLILLAHRYLLKVSQVKDREVFKTCLEYWAKFVSELYQEMEYARTIEMPTLNISPSTTFNGHANSANLRKNVYADVLSQLRVVMIESMARPEEVLIVENDEGEIVRETLKESDTIMLYKSIREVLVYLTHLDIEDTERIMSAKLERQMDGSEWSWDNLNRLCWAIGSISGAFPEDAEKRFLVMVIKDLLSLCEMKRGKDNKAVVASNIMYVVGQYPRFLKAHWKFLKTVVNKLFEFMHELHEGVQDMACDTFIKISQKCRRHFVIQQPQEVMPFIEELLATIDTITSELQPQQVHTFYEAVGYMISAQINKQQQERLIIKLMESPNRAWDSLMAQAAENVNILASPENIKVLGNILKTNVSSCSSIGPGFVVQMSRIFVDMLNLYKAVSELISQAVVAQGLIATKTPYVRGMRTIKREVLKFVDVFISKAEDLQALNSTMIPQLLETVLGDYARGVEPAKDSEVLNVMANIITRLGALMTDKVPGILDAVFECTLNMINKNFEEYPEHRVAFFKLLQAINQSCFNALLAMPSPQFRLFLDSIVWAFKHTMRDIGDTGLLIVVEMFNNFSKTEPHISNAFFQTYFISLLQDIFFVLTSTSHKSGFKLQAMILMQMFALVDSPAISVPLFDPATVPNPHMTNAEYIRNYVADLLASAFPHLQRVQIQQFVMGLFSLNKDPQAFKGHLRDFLITLKEFSGDDNQELFLDEREAAAEDQKKAMYEAALKIPGMIKPHDRPG</sequence>
<dbReference type="InterPro" id="IPR041235">
    <property type="entry name" value="Exp1_repeat_2"/>
</dbReference>
<dbReference type="EMBL" id="JADGIZ020000014">
    <property type="protein sequence ID" value="KAL2916737.1"/>
    <property type="molecule type" value="Genomic_DNA"/>
</dbReference>
<keyword evidence="5" id="KW-0539">Nucleus</keyword>
<dbReference type="InterPro" id="IPR016024">
    <property type="entry name" value="ARM-type_fold"/>
</dbReference>
<dbReference type="Pfam" id="PF18787">
    <property type="entry name" value="CRM1_repeat_3"/>
    <property type="match status" value="1"/>
</dbReference>
<dbReference type="InterPro" id="IPR041123">
    <property type="entry name" value="CRM1_repeat"/>
</dbReference>
<evidence type="ECO:0000256" key="3">
    <source>
        <dbReference type="ARBA" id="ARBA00022448"/>
    </source>
</evidence>
<evidence type="ECO:0000259" key="6">
    <source>
        <dbReference type="PROSITE" id="PS50166"/>
    </source>
</evidence>
<dbReference type="Pfam" id="PF03810">
    <property type="entry name" value="IBN_N"/>
    <property type="match status" value="1"/>
</dbReference>
<dbReference type="Pfam" id="PF18777">
    <property type="entry name" value="CRM1_repeat"/>
    <property type="match status" value="1"/>
</dbReference>
<dbReference type="InterPro" id="IPR040485">
    <property type="entry name" value="XPO1_repeat_3"/>
</dbReference>
<dbReference type="SMART" id="SM00913">
    <property type="entry name" value="IBN_N"/>
    <property type="match status" value="1"/>
</dbReference>
<reference evidence="7 8" key="1">
    <citation type="submission" date="2023-09" db="EMBL/GenBank/DDBJ databases">
        <title>Pangenome analysis of Batrachochytrium dendrobatidis and related Chytrids.</title>
        <authorList>
            <person name="Yacoub M.N."/>
            <person name="Stajich J.E."/>
            <person name="James T.Y."/>
        </authorList>
    </citation>
    <scope>NUCLEOTIDE SEQUENCE [LARGE SCALE GENOMIC DNA]</scope>
    <source>
        <strain evidence="7 8">JEL0888</strain>
    </source>
</reference>
<dbReference type="InterPro" id="IPR013598">
    <property type="entry name" value="Exportin-1/Importin-b-like"/>
</dbReference>
<comment type="caution">
    <text evidence="7">The sequence shown here is derived from an EMBL/GenBank/DDBJ whole genome shotgun (WGS) entry which is preliminary data.</text>
</comment>
<dbReference type="Pfam" id="PF08767">
    <property type="entry name" value="CRM1_C"/>
    <property type="match status" value="1"/>
</dbReference>
<organism evidence="7 8">
    <name type="scientific">Polyrhizophydium stewartii</name>
    <dbReference type="NCBI Taxonomy" id="2732419"/>
    <lineage>
        <taxon>Eukaryota</taxon>
        <taxon>Fungi</taxon>
        <taxon>Fungi incertae sedis</taxon>
        <taxon>Chytridiomycota</taxon>
        <taxon>Chytridiomycota incertae sedis</taxon>
        <taxon>Chytridiomycetes</taxon>
        <taxon>Rhizophydiales</taxon>
        <taxon>Rhizophydiales incertae sedis</taxon>
        <taxon>Polyrhizophydium</taxon>
    </lineage>
</organism>
<dbReference type="InterPro" id="IPR011989">
    <property type="entry name" value="ARM-like"/>
</dbReference>
<comment type="subcellular location">
    <subcellularLocation>
        <location evidence="1">Nucleus</location>
    </subcellularLocation>
</comment>
<dbReference type="SUPFAM" id="SSF48371">
    <property type="entry name" value="ARM repeat"/>
    <property type="match status" value="2"/>
</dbReference>
<dbReference type="PANTHER" id="PTHR11223">
    <property type="entry name" value="EXPORTIN 1/5"/>
    <property type="match status" value="1"/>
</dbReference>
<feature type="domain" description="Importin N-terminal" evidence="6">
    <location>
        <begin position="89"/>
        <end position="155"/>
    </location>
</feature>
<proteinExistence type="inferred from homology"/>
<accession>A0ABR4NB29</accession>
<dbReference type="PANTHER" id="PTHR11223:SF2">
    <property type="entry name" value="EXPORTIN-1"/>
    <property type="match status" value="1"/>
</dbReference>
<evidence type="ECO:0000313" key="8">
    <source>
        <dbReference type="Proteomes" id="UP001527925"/>
    </source>
</evidence>
<dbReference type="Pfam" id="PF18784">
    <property type="entry name" value="CRM1_repeat_2"/>
    <property type="match status" value="1"/>
</dbReference>
<dbReference type="PROSITE" id="PS50166">
    <property type="entry name" value="IMPORTIN_B_NT"/>
    <property type="match status" value="1"/>
</dbReference>
<evidence type="ECO:0000256" key="1">
    <source>
        <dbReference type="ARBA" id="ARBA00004123"/>
    </source>
</evidence>
<dbReference type="Proteomes" id="UP001527925">
    <property type="component" value="Unassembled WGS sequence"/>
</dbReference>
<dbReference type="Gene3D" id="1.25.10.10">
    <property type="entry name" value="Leucine-rich Repeat Variant"/>
    <property type="match status" value="1"/>
</dbReference>
<keyword evidence="3" id="KW-0813">Transport</keyword>
<dbReference type="Pfam" id="PF08389">
    <property type="entry name" value="Xpo1"/>
    <property type="match status" value="1"/>
</dbReference>
<dbReference type="InterPro" id="IPR014877">
    <property type="entry name" value="XPO1_C_dom"/>
</dbReference>
<evidence type="ECO:0000256" key="2">
    <source>
        <dbReference type="ARBA" id="ARBA00009466"/>
    </source>
</evidence>
<evidence type="ECO:0000256" key="5">
    <source>
        <dbReference type="ARBA" id="ARBA00023242"/>
    </source>
</evidence>
<protein>
    <submittedName>
        <fullName evidence="7">Karyopherin transporter</fullName>
    </submittedName>
</protein>
<comment type="similarity">
    <text evidence="2">Belongs to the exportin family.</text>
</comment>
<keyword evidence="4" id="KW-0653">Protein transport</keyword>